<feature type="compositionally biased region" description="Basic and acidic residues" evidence="2">
    <location>
        <begin position="73"/>
        <end position="87"/>
    </location>
</feature>
<organism evidence="3 4">
    <name type="scientific">Hydnomerulius pinastri MD-312</name>
    <dbReference type="NCBI Taxonomy" id="994086"/>
    <lineage>
        <taxon>Eukaryota</taxon>
        <taxon>Fungi</taxon>
        <taxon>Dikarya</taxon>
        <taxon>Basidiomycota</taxon>
        <taxon>Agaricomycotina</taxon>
        <taxon>Agaricomycetes</taxon>
        <taxon>Agaricomycetidae</taxon>
        <taxon>Boletales</taxon>
        <taxon>Boletales incertae sedis</taxon>
        <taxon>Leucogyrophana</taxon>
    </lineage>
</organism>
<reference evidence="3 4" key="1">
    <citation type="submission" date="2014-04" db="EMBL/GenBank/DDBJ databases">
        <title>Evolutionary Origins and Diversification of the Mycorrhizal Mutualists.</title>
        <authorList>
            <consortium name="DOE Joint Genome Institute"/>
            <consortium name="Mycorrhizal Genomics Consortium"/>
            <person name="Kohler A."/>
            <person name="Kuo A."/>
            <person name="Nagy L.G."/>
            <person name="Floudas D."/>
            <person name="Copeland A."/>
            <person name="Barry K.W."/>
            <person name="Cichocki N."/>
            <person name="Veneault-Fourrey C."/>
            <person name="LaButti K."/>
            <person name="Lindquist E.A."/>
            <person name="Lipzen A."/>
            <person name="Lundell T."/>
            <person name="Morin E."/>
            <person name="Murat C."/>
            <person name="Riley R."/>
            <person name="Ohm R."/>
            <person name="Sun H."/>
            <person name="Tunlid A."/>
            <person name="Henrissat B."/>
            <person name="Grigoriev I.V."/>
            <person name="Hibbett D.S."/>
            <person name="Martin F."/>
        </authorList>
    </citation>
    <scope>NUCLEOTIDE SEQUENCE [LARGE SCALE GENOMIC DNA]</scope>
    <source>
        <strain evidence="3 4">MD-312</strain>
    </source>
</reference>
<keyword evidence="1" id="KW-0175">Coiled coil</keyword>
<sequence length="707" mass="74957">MSVNHAAHMPQSLPSFAQAFSTSSLSNISSNNNALPPIQSQSYERTRHTHSPPSQDPSRHTSVEQTRNSRKRSREDAPHLARGDSASDGRQSPKAVRIKEEEDRDVLQGPPQSPPPSNEISQDPSPAPTAHPSSKKRRVTVSGTPHALNTSIRSSVDPSASTPISPVVIGLPIGDDPAAREQVRSMLAVKQQQKALIEQRRGSAAGIVSSAGQSPMVSGNVISRSPPEDHLAASKLAGLPQIRRRSPNAISGVSRCAGNAVASGSQATTSSNRPLSPPPMIVPSQQPLTLTSSQVSAVAHSLPPPPISFARRRAAQSGGRKKKPADILISPRGIGPSDPLAPVIQSAPPVADPGRFPMAIPRLPLVLGGAQSTRRVAGNVPPTPTRFSLQNTAGPSISSTARTGASAHSPPNASVPIASSLVPPTPSVLHHPGYTGDKSAFLAPFEVFYDALNDSKQLKNWLADQLQKSNALMQSLKQQQEKMDEIVEDLVEKRTRVMREEITILRQRMESLEEAVRATRAEASARGQNAGGFGYAQGAKFQQNGIPPGPEPPSTYRFPAPEQRRPEFIRRVSSPGGTRDSDHQHSPPPPVEASRRVSVSATAGRSEPPRLHPGDSLQSQGSHSSFGPVGSHNRGAPVPSSSAKGTPPLRPQPVPERSSGARQADQRTAPRLYYPGSFGNSSPANIEGRSSSKSGDSHKNSAGVEER</sequence>
<proteinExistence type="predicted"/>
<dbReference type="EMBL" id="KN839846">
    <property type="protein sequence ID" value="KIJ64471.1"/>
    <property type="molecule type" value="Genomic_DNA"/>
</dbReference>
<dbReference type="Proteomes" id="UP000053820">
    <property type="component" value="Unassembled WGS sequence"/>
</dbReference>
<dbReference type="HOGENOM" id="CLU_015636_0_0_1"/>
<feature type="compositionally biased region" description="Polar residues" evidence="2">
    <location>
        <begin position="616"/>
        <end position="625"/>
    </location>
</feature>
<evidence type="ECO:0000313" key="3">
    <source>
        <dbReference type="EMBL" id="KIJ64471.1"/>
    </source>
</evidence>
<feature type="compositionally biased region" description="Polar residues" evidence="2">
    <location>
        <begin position="385"/>
        <end position="403"/>
    </location>
</feature>
<evidence type="ECO:0000313" key="4">
    <source>
        <dbReference type="Proteomes" id="UP000053820"/>
    </source>
</evidence>
<feature type="region of interest" description="Disordered" evidence="2">
    <location>
        <begin position="314"/>
        <end position="334"/>
    </location>
</feature>
<feature type="coiled-coil region" evidence="1">
    <location>
        <begin position="462"/>
        <end position="522"/>
    </location>
</feature>
<accession>A0A0C9WF43</accession>
<feature type="region of interest" description="Disordered" evidence="2">
    <location>
        <begin position="374"/>
        <end position="412"/>
    </location>
</feature>
<keyword evidence="4" id="KW-1185">Reference proteome</keyword>
<name>A0A0C9WF43_9AGAM</name>
<feature type="region of interest" description="Disordered" evidence="2">
    <location>
        <begin position="206"/>
        <end position="227"/>
    </location>
</feature>
<dbReference type="OrthoDB" id="2138242at2759"/>
<feature type="region of interest" description="Disordered" evidence="2">
    <location>
        <begin position="24"/>
        <end position="162"/>
    </location>
</feature>
<feature type="region of interest" description="Disordered" evidence="2">
    <location>
        <begin position="523"/>
        <end position="707"/>
    </location>
</feature>
<evidence type="ECO:0000256" key="1">
    <source>
        <dbReference type="SAM" id="Coils"/>
    </source>
</evidence>
<protein>
    <submittedName>
        <fullName evidence="3">Uncharacterized protein</fullName>
    </submittedName>
</protein>
<feature type="compositionally biased region" description="Basic residues" evidence="2">
    <location>
        <begin position="314"/>
        <end position="323"/>
    </location>
</feature>
<dbReference type="AlphaFoldDB" id="A0A0C9WF43"/>
<gene>
    <name evidence="3" type="ORF">HYDPIDRAFT_89929</name>
</gene>
<evidence type="ECO:0000256" key="2">
    <source>
        <dbReference type="SAM" id="MobiDB-lite"/>
    </source>
</evidence>
<feature type="compositionally biased region" description="Low complexity" evidence="2">
    <location>
        <begin position="24"/>
        <end position="33"/>
    </location>
</feature>
<feature type="compositionally biased region" description="Polar residues" evidence="2">
    <location>
        <begin position="210"/>
        <end position="223"/>
    </location>
</feature>
<feature type="compositionally biased region" description="Polar residues" evidence="2">
    <location>
        <begin position="141"/>
        <end position="162"/>
    </location>
</feature>
<feature type="compositionally biased region" description="Basic and acidic residues" evidence="2">
    <location>
        <begin position="695"/>
        <end position="707"/>
    </location>
</feature>